<gene>
    <name evidence="2" type="ORF">MCMEM_1615</name>
</gene>
<dbReference type="EC" id="6.2.1.30" evidence="2"/>
<dbReference type="Gene3D" id="3.40.50.12780">
    <property type="entry name" value="N-terminal domain of ligase-like"/>
    <property type="match status" value="1"/>
</dbReference>
<proteinExistence type="predicted"/>
<dbReference type="STRING" id="1434104.MCMEM_1615"/>
<dbReference type="KEGG" id="mmet:MCMEM_1615"/>
<evidence type="ECO:0000259" key="1">
    <source>
        <dbReference type="Pfam" id="PF00501"/>
    </source>
</evidence>
<dbReference type="Pfam" id="PF00501">
    <property type="entry name" value="AMP-binding"/>
    <property type="match status" value="1"/>
</dbReference>
<name>A0A0E3SSS9_METMT</name>
<dbReference type="AlphaFoldDB" id="A0A0E3SSS9"/>
<dbReference type="GeneID" id="24894177"/>
<evidence type="ECO:0000313" key="2">
    <source>
        <dbReference type="EMBL" id="AKB85668.1"/>
    </source>
</evidence>
<dbReference type="OrthoDB" id="37928at2157"/>
<dbReference type="InterPro" id="IPR042099">
    <property type="entry name" value="ANL_N_sf"/>
</dbReference>
<dbReference type="GO" id="GO:0047475">
    <property type="term" value="F:phenylacetate-CoA ligase activity"/>
    <property type="evidence" value="ECO:0007669"/>
    <property type="project" value="UniProtKB-EC"/>
</dbReference>
<feature type="domain" description="AMP-dependent synthetase/ligase" evidence="1">
    <location>
        <begin position="106"/>
        <end position="335"/>
    </location>
</feature>
<dbReference type="SUPFAM" id="SSF56801">
    <property type="entry name" value="Acetyl-CoA synthetase-like"/>
    <property type="match status" value="1"/>
</dbReference>
<keyword evidence="2" id="KW-0436">Ligase</keyword>
<dbReference type="PANTHER" id="PTHR43845">
    <property type="entry name" value="BLR5969 PROTEIN"/>
    <property type="match status" value="1"/>
</dbReference>
<evidence type="ECO:0000313" key="3">
    <source>
        <dbReference type="Proteomes" id="UP000033048"/>
    </source>
</evidence>
<reference evidence="2 3" key="1">
    <citation type="submission" date="2014-07" db="EMBL/GenBank/DDBJ databases">
        <title>Methanogenic archaea and the global carbon cycle.</title>
        <authorList>
            <person name="Henriksen J.R."/>
            <person name="Luke J."/>
            <person name="Reinhart S."/>
            <person name="Benedict M.N."/>
            <person name="Youngblut N.D."/>
            <person name="Metcalf M.E."/>
            <person name="Whitaker R.J."/>
            <person name="Metcalf W.W."/>
        </authorList>
    </citation>
    <scope>NUCLEOTIDE SEQUENCE [LARGE SCALE GENOMIC DNA]</scope>
    <source>
        <strain evidence="2 3">MM1</strain>
    </source>
</reference>
<dbReference type="RefSeq" id="WP_048205735.1">
    <property type="nucleotide sequence ID" value="NZ_CP009518.1"/>
</dbReference>
<dbReference type="EMBL" id="CP009518">
    <property type="protein sequence ID" value="AKB85668.1"/>
    <property type="molecule type" value="Genomic_DNA"/>
</dbReference>
<dbReference type="PATRIC" id="fig|1434104.5.peg.1755"/>
<dbReference type="HOGENOM" id="CLU_035301_0_0_2"/>
<organism evidence="2 3">
    <name type="scientific">Methanococcoides methylutens MM1</name>
    <dbReference type="NCBI Taxonomy" id="1434104"/>
    <lineage>
        <taxon>Archaea</taxon>
        <taxon>Methanobacteriati</taxon>
        <taxon>Methanobacteriota</taxon>
        <taxon>Stenosarchaea group</taxon>
        <taxon>Methanomicrobia</taxon>
        <taxon>Methanosarcinales</taxon>
        <taxon>Methanosarcinaceae</taxon>
        <taxon>Methanococcoides</taxon>
    </lineage>
</organism>
<accession>A0A0E3SSS9</accession>
<dbReference type="InterPro" id="IPR000873">
    <property type="entry name" value="AMP-dep_synth/lig_dom"/>
</dbReference>
<dbReference type="PANTHER" id="PTHR43845:SF1">
    <property type="entry name" value="BLR5969 PROTEIN"/>
    <property type="match status" value="1"/>
</dbReference>
<protein>
    <submittedName>
        <fullName evidence="2">Phenylacetate-coenzyme A ligase</fullName>
        <ecNumber evidence="2">6.2.1.30</ecNumber>
    </submittedName>
</protein>
<sequence length="383" mass="43214">MNLPEKISTSIKMNVAKRKLDSRKIKSTHGNPLEQWGVAKIKKEIAKDKELKKLFGDKDLNREDIKAYKLLKLKELVDYVSKNSPYYKELYAEHGLDSSQINSYEDLAKIPLTEQDKLAAHPYHFLCVSRKDIAREFTSSGTTNMLKRVAYTQGELLEIVDSVISGLKMAGMDSNEDTLQIMYPTITATWDPGLVLSKACDLGGFRSVINNSIDAQSQLDTIKEKGTTLIIGTSSFIYNFTIEANKIENVRDLGIKKIICSSEPLTDTMRMVIESVWGCKAVRQWGMTELGLANAIECEGQDGLHVNNPDFLIEVIDPKTSEILPPGEEGELVVTTLRRKCMPLIRYRTRDISAIYDEKCNCGAHLDQRIMNVKRMDDYSSKN</sequence>
<keyword evidence="3" id="KW-1185">Reference proteome</keyword>
<dbReference type="Proteomes" id="UP000033048">
    <property type="component" value="Chromosome"/>
</dbReference>